<proteinExistence type="predicted"/>
<evidence type="ECO:0000313" key="3">
    <source>
        <dbReference type="Proteomes" id="UP000602004"/>
    </source>
</evidence>
<evidence type="ECO:0000256" key="1">
    <source>
        <dbReference type="SAM" id="MobiDB-lite"/>
    </source>
</evidence>
<reference evidence="3" key="1">
    <citation type="journal article" date="2019" name="Int. J. Syst. Evol. Microbiol.">
        <title>The Global Catalogue of Microorganisms (GCM) 10K type strain sequencing project: providing services to taxonomists for standard genome sequencing and annotation.</title>
        <authorList>
            <consortium name="The Broad Institute Genomics Platform"/>
            <consortium name="The Broad Institute Genome Sequencing Center for Infectious Disease"/>
            <person name="Wu L."/>
            <person name="Ma J."/>
        </authorList>
    </citation>
    <scope>NUCLEOTIDE SEQUENCE [LARGE SCALE GENOMIC DNA]</scope>
    <source>
        <strain evidence="3">CGMCC 1.15103</strain>
    </source>
</reference>
<name>A0ABQ1NB88_9BURK</name>
<sequence length="298" mass="33155">MTTNETYSYTELTTHTEQTIQALMDRAGKLQLPKAQRQQQTSMAHGALALWHRLVGGLSDPSSPNHTDQVKADHERLKALIRRPSAVTPEASSEVHPNGHLGRTPPTRRTYGLHWHRVQRSVRNVLAPSFGTRLADDAIDWHDMWEDVATSTFIHLHQLKDWFPEPVNEQANAYIDEHEPLQICADLANTAKHAWLDPARGGTRANVVARPGGPAITIPLGRSAPGHVSRAKVEIRIALERGGAASHLPAVELVGQCFELWRQFIVEHVAAGELDNVEHGSVWINEGGRLRPRTPDDR</sequence>
<keyword evidence="3" id="KW-1185">Reference proteome</keyword>
<organism evidence="2 3">
    <name type="scientific">Paraburkholderia caffeinilytica</name>
    <dbReference type="NCBI Taxonomy" id="1761016"/>
    <lineage>
        <taxon>Bacteria</taxon>
        <taxon>Pseudomonadati</taxon>
        <taxon>Pseudomonadota</taxon>
        <taxon>Betaproteobacteria</taxon>
        <taxon>Burkholderiales</taxon>
        <taxon>Burkholderiaceae</taxon>
        <taxon>Paraburkholderia</taxon>
    </lineage>
</organism>
<dbReference type="Proteomes" id="UP000602004">
    <property type="component" value="Unassembled WGS sequence"/>
</dbReference>
<gene>
    <name evidence="2" type="ORF">GCM10011400_61840</name>
</gene>
<feature type="region of interest" description="Disordered" evidence="1">
    <location>
        <begin position="86"/>
        <end position="107"/>
    </location>
</feature>
<accession>A0ABQ1NB88</accession>
<protein>
    <submittedName>
        <fullName evidence="2">Uncharacterized protein</fullName>
    </submittedName>
</protein>
<comment type="caution">
    <text evidence="2">The sequence shown here is derived from an EMBL/GenBank/DDBJ whole genome shotgun (WGS) entry which is preliminary data.</text>
</comment>
<dbReference type="EMBL" id="BMHL01000015">
    <property type="protein sequence ID" value="GGC65450.1"/>
    <property type="molecule type" value="Genomic_DNA"/>
</dbReference>
<evidence type="ECO:0000313" key="2">
    <source>
        <dbReference type="EMBL" id="GGC65450.1"/>
    </source>
</evidence>